<dbReference type="GeneID" id="35866244"/>
<dbReference type="InterPro" id="IPR044855">
    <property type="entry name" value="CoA-Trfase_III_dom3_sf"/>
</dbReference>
<dbReference type="GO" id="GO:0008410">
    <property type="term" value="F:CoA-transferase activity"/>
    <property type="evidence" value="ECO:0007669"/>
    <property type="project" value="TreeGrafter"/>
</dbReference>
<dbReference type="AlphaFoldDB" id="A0A2I1IQ89"/>
<evidence type="ECO:0000313" key="3">
    <source>
        <dbReference type="EMBL" id="PKY73283.1"/>
    </source>
</evidence>
<proteinExistence type="predicted"/>
<dbReference type="Gene3D" id="3.30.1540.10">
    <property type="entry name" value="formyl-coa transferase, domain 3"/>
    <property type="match status" value="1"/>
</dbReference>
<gene>
    <name evidence="3" type="ORF">CYJ19_01455</name>
</gene>
<dbReference type="Gene3D" id="3.40.50.10540">
    <property type="entry name" value="Crotonobetainyl-coa:carnitine coa-transferase, domain 1"/>
    <property type="match status" value="1"/>
</dbReference>
<dbReference type="InterPro" id="IPR003673">
    <property type="entry name" value="CoA-Trfase_fam_III"/>
</dbReference>
<protein>
    <submittedName>
        <fullName evidence="3">CoA transferase</fullName>
    </submittedName>
</protein>
<dbReference type="STRING" id="33007.HMPREF3198_00932"/>
<dbReference type="InterPro" id="IPR050483">
    <property type="entry name" value="CoA-transferase_III_domain"/>
</dbReference>
<accession>A0A2I1IQ89</accession>
<dbReference type="InterPro" id="IPR023606">
    <property type="entry name" value="CoA-Trfase_III_dom_1_sf"/>
</dbReference>
<keyword evidence="1 3" id="KW-0808">Transferase</keyword>
<evidence type="ECO:0000313" key="4">
    <source>
        <dbReference type="Proteomes" id="UP000235122"/>
    </source>
</evidence>
<dbReference type="PANTHER" id="PTHR48207">
    <property type="entry name" value="SUCCINATE--HYDROXYMETHYLGLUTARATE COA-TRANSFERASE"/>
    <property type="match status" value="1"/>
</dbReference>
<evidence type="ECO:0000256" key="1">
    <source>
        <dbReference type="ARBA" id="ARBA00022679"/>
    </source>
</evidence>
<dbReference type="Pfam" id="PF02515">
    <property type="entry name" value="CoA_transf_3"/>
    <property type="match status" value="1"/>
</dbReference>
<keyword evidence="4" id="KW-1185">Reference proteome</keyword>
<comment type="caution">
    <text evidence="3">The sequence shown here is derived from an EMBL/GenBank/DDBJ whole genome shotgun (WGS) entry which is preliminary data.</text>
</comment>
<sequence length="385" mass="41931">MSETKGVLDGVKVLDLSRVLAGPYCAAQLADLGADVVKIESPRGDDARGLGPFKDKESVYFAILNRNKRSVTMNLKDEADKAAFMDLVREADVLIENYRPGVTSRLGIDWDTLKEVNPKLIYASLSGFGQDGPFAKRPAYDLIVQAMTGIMDATGQEGGAPTRVGESLGDVVAGMFMGWSVCAALFDRTRTDQGKHIDVSMFDSMLALQVTAASMQAATGKLPGRIGNRHPVSVPFDTYPTKDGMVAIAVANDTLWGRLAKVMGHEELAENPDYLGDQNRSDKLEELTELVSDWTKSLTTEEALQATEKGGIPAAPIWNLTQALDSEQVRYRNTLGTFDHPIIGSTQYVRYPVRFETEEPDTEFTTAPSPALGESSAEDVLKSWK</sequence>
<dbReference type="PANTHER" id="PTHR48207:SF3">
    <property type="entry name" value="SUCCINATE--HYDROXYMETHYLGLUTARATE COA-TRANSFERASE"/>
    <property type="match status" value="1"/>
</dbReference>
<reference evidence="3 4" key="1">
    <citation type="submission" date="2017-12" db="EMBL/GenBank/DDBJ databases">
        <title>Phylogenetic diversity of female urinary microbiome.</title>
        <authorList>
            <person name="Thomas-White K."/>
            <person name="Wolfe A.J."/>
        </authorList>
    </citation>
    <scope>NUCLEOTIDE SEQUENCE [LARGE SCALE GENOMIC DNA]</scope>
    <source>
        <strain evidence="3 4">UMB0402</strain>
    </source>
</reference>
<dbReference type="RefSeq" id="WP_024330682.1">
    <property type="nucleotide sequence ID" value="NZ_JASOXK010000001.1"/>
</dbReference>
<dbReference type="Proteomes" id="UP000235122">
    <property type="component" value="Unassembled WGS sequence"/>
</dbReference>
<name>A0A2I1IQ89_9ACTO</name>
<evidence type="ECO:0000256" key="2">
    <source>
        <dbReference type="SAM" id="MobiDB-lite"/>
    </source>
</evidence>
<feature type="region of interest" description="Disordered" evidence="2">
    <location>
        <begin position="359"/>
        <end position="385"/>
    </location>
</feature>
<dbReference type="EMBL" id="PKKO01000001">
    <property type="protein sequence ID" value="PKY73283.1"/>
    <property type="molecule type" value="Genomic_DNA"/>
</dbReference>
<dbReference type="SUPFAM" id="SSF89796">
    <property type="entry name" value="CoA-transferase family III (CaiB/BaiF)"/>
    <property type="match status" value="1"/>
</dbReference>
<organism evidence="3 4">
    <name type="scientific">Winkia neuii</name>
    <dbReference type="NCBI Taxonomy" id="33007"/>
    <lineage>
        <taxon>Bacteria</taxon>
        <taxon>Bacillati</taxon>
        <taxon>Actinomycetota</taxon>
        <taxon>Actinomycetes</taxon>
        <taxon>Actinomycetales</taxon>
        <taxon>Actinomycetaceae</taxon>
        <taxon>Winkia</taxon>
    </lineage>
</organism>